<dbReference type="InterPro" id="IPR035231">
    <property type="entry name" value="DUF5346"/>
</dbReference>
<evidence type="ECO:0000313" key="4">
    <source>
        <dbReference type="Proteomes" id="UP001201812"/>
    </source>
</evidence>
<sequence length="444" mass="48111">MPTESRDSDDENNFLINEDNKRVSTDTNRQKIPMKQTKSSPKLPRSNNAPSTKSNTENAQKVSPFSKLRQRSRKFVDLLKTLGLVATFIALLGVTVADNVPQNQLLAEQNILKSTDIPSQTPTDNANLPSSSSYVISDPGPSAQDSPQQTAPHERSVLENPADDEAHIDTALAHINNGEEAIVTETGTGTTMTQPDQSQAQILAPHHDDTLIPTNSPPLPQTQLLDDPTLTQMQFSSQMSPSSGEMGSNNAPGKRRQYIPPVMAAAAPGFVAGNSPLGGLAFAAPGVPGPPPALNVCPSGGPSLPVECDPKRPWPQCPPQSYCYATNSVDIGPYYCCPIWSTYGAQWRPATPFYNYAPPPPPNWPDAMRLTAQFPVGAVGLPPMRKSKKEPRFTDAIETEIMGDEPTEEQRKIAAVVNDWVSRQEIAQEADNTEIAPRMEQTKS</sequence>
<keyword evidence="2" id="KW-1133">Transmembrane helix</keyword>
<feature type="compositionally biased region" description="Polar residues" evidence="1">
    <location>
        <begin position="36"/>
        <end position="63"/>
    </location>
</feature>
<feature type="transmembrane region" description="Helical" evidence="2">
    <location>
        <begin position="78"/>
        <end position="97"/>
    </location>
</feature>
<evidence type="ECO:0000256" key="2">
    <source>
        <dbReference type="SAM" id="Phobius"/>
    </source>
</evidence>
<proteinExistence type="predicted"/>
<gene>
    <name evidence="3" type="ORF">DdX_09543</name>
</gene>
<dbReference type="Proteomes" id="UP001201812">
    <property type="component" value="Unassembled WGS sequence"/>
</dbReference>
<reference evidence="3" key="1">
    <citation type="submission" date="2022-01" db="EMBL/GenBank/DDBJ databases">
        <title>Genome Sequence Resource for Two Populations of Ditylenchus destructor, the Migratory Endoparasitic Phytonematode.</title>
        <authorList>
            <person name="Zhang H."/>
            <person name="Lin R."/>
            <person name="Xie B."/>
        </authorList>
    </citation>
    <scope>NUCLEOTIDE SEQUENCE</scope>
    <source>
        <strain evidence="3">BazhouSP</strain>
    </source>
</reference>
<name>A0AAD4N5P4_9BILA</name>
<keyword evidence="2" id="KW-0472">Membrane</keyword>
<dbReference type="AlphaFoldDB" id="A0AAD4N5P4"/>
<keyword evidence="4" id="KW-1185">Reference proteome</keyword>
<keyword evidence="2" id="KW-0812">Transmembrane</keyword>
<feature type="compositionally biased region" description="Polar residues" evidence="1">
    <location>
        <begin position="116"/>
        <end position="135"/>
    </location>
</feature>
<dbReference type="Pfam" id="PF17281">
    <property type="entry name" value="DUF5346"/>
    <property type="match status" value="1"/>
</dbReference>
<feature type="region of interest" description="Disordered" evidence="1">
    <location>
        <begin position="1"/>
        <end position="65"/>
    </location>
</feature>
<organism evidence="3 4">
    <name type="scientific">Ditylenchus destructor</name>
    <dbReference type="NCBI Taxonomy" id="166010"/>
    <lineage>
        <taxon>Eukaryota</taxon>
        <taxon>Metazoa</taxon>
        <taxon>Ecdysozoa</taxon>
        <taxon>Nematoda</taxon>
        <taxon>Chromadorea</taxon>
        <taxon>Rhabditida</taxon>
        <taxon>Tylenchina</taxon>
        <taxon>Tylenchomorpha</taxon>
        <taxon>Sphaerularioidea</taxon>
        <taxon>Anguinidae</taxon>
        <taxon>Anguininae</taxon>
        <taxon>Ditylenchus</taxon>
    </lineage>
</organism>
<dbReference type="EMBL" id="JAKKPZ010000018">
    <property type="protein sequence ID" value="KAI1712457.1"/>
    <property type="molecule type" value="Genomic_DNA"/>
</dbReference>
<comment type="caution">
    <text evidence="3">The sequence shown here is derived from an EMBL/GenBank/DDBJ whole genome shotgun (WGS) entry which is preliminary data.</text>
</comment>
<accession>A0AAD4N5P4</accession>
<feature type="region of interest" description="Disordered" evidence="1">
    <location>
        <begin position="116"/>
        <end position="156"/>
    </location>
</feature>
<evidence type="ECO:0000256" key="1">
    <source>
        <dbReference type="SAM" id="MobiDB-lite"/>
    </source>
</evidence>
<protein>
    <submittedName>
        <fullName evidence="3">Uncharacterized protein</fullName>
    </submittedName>
</protein>
<evidence type="ECO:0000313" key="3">
    <source>
        <dbReference type="EMBL" id="KAI1712457.1"/>
    </source>
</evidence>